<keyword evidence="2" id="KW-0560">Oxidoreductase</keyword>
<dbReference type="AlphaFoldDB" id="A0AAU1UCR1"/>
<dbReference type="InterPro" id="IPR002563">
    <property type="entry name" value="Flavin_Rdtase-like_dom"/>
</dbReference>
<dbReference type="PANTHER" id="PTHR30466">
    <property type="entry name" value="FLAVIN REDUCTASE"/>
    <property type="match status" value="1"/>
</dbReference>
<protein>
    <submittedName>
        <fullName evidence="4">Flavin reductase family protein</fullName>
    </submittedName>
</protein>
<evidence type="ECO:0000259" key="3">
    <source>
        <dbReference type="SMART" id="SM00903"/>
    </source>
</evidence>
<evidence type="ECO:0000256" key="1">
    <source>
        <dbReference type="ARBA" id="ARBA00008898"/>
    </source>
</evidence>
<dbReference type="InterPro" id="IPR050268">
    <property type="entry name" value="NADH-dep_flavin_reductase"/>
</dbReference>
<dbReference type="SMART" id="SM00903">
    <property type="entry name" value="Flavin_Reduct"/>
    <property type="match status" value="1"/>
</dbReference>
<dbReference type="Gene3D" id="2.30.110.10">
    <property type="entry name" value="Electron Transport, Fmn-binding Protein, Chain A"/>
    <property type="match status" value="1"/>
</dbReference>
<sequence length="162" mass="17158">MERLTPEAFRDVLGHFASGVTVVAALDEDTGEPVGLACQSFASLSLEPPLVLLCVAKSSTSWPKVRRAGRFGVSILADDQRAVCAAVGRSGPDKFRDVQWEPAPGGAVRVAGALATVDCELYAVHEAGDHWIVTARVLGLTARDGGRPLLYFRSAYATGEFA</sequence>
<dbReference type="Pfam" id="PF01613">
    <property type="entry name" value="Flavin_Reduct"/>
    <property type="match status" value="1"/>
</dbReference>
<feature type="domain" description="Flavin reductase like" evidence="3">
    <location>
        <begin position="13"/>
        <end position="158"/>
    </location>
</feature>
<evidence type="ECO:0000256" key="2">
    <source>
        <dbReference type="ARBA" id="ARBA00023002"/>
    </source>
</evidence>
<dbReference type="GO" id="GO:0042602">
    <property type="term" value="F:riboflavin reductase (NADPH) activity"/>
    <property type="evidence" value="ECO:0007669"/>
    <property type="project" value="TreeGrafter"/>
</dbReference>
<accession>A0AAU1UCR1</accession>
<reference evidence="4" key="1">
    <citation type="submission" date="2022-10" db="EMBL/GenBank/DDBJ databases">
        <title>The complete genomes of actinobacterial strains from the NBC collection.</title>
        <authorList>
            <person name="Joergensen T.S."/>
            <person name="Alvarez Arevalo M."/>
            <person name="Sterndorff E.B."/>
            <person name="Faurdal D."/>
            <person name="Vuksanovic O."/>
            <person name="Mourched A.-S."/>
            <person name="Charusanti P."/>
            <person name="Shaw S."/>
            <person name="Blin K."/>
            <person name="Weber T."/>
        </authorList>
    </citation>
    <scope>NUCLEOTIDE SEQUENCE</scope>
    <source>
        <strain evidence="4">NBC_00119</strain>
    </source>
</reference>
<dbReference type="PANTHER" id="PTHR30466:SF11">
    <property type="entry name" value="FLAVIN-DEPENDENT MONOOXYGENASE, REDUCTASE SUBUNIT HSAB"/>
    <property type="match status" value="1"/>
</dbReference>
<dbReference type="SUPFAM" id="SSF50475">
    <property type="entry name" value="FMN-binding split barrel"/>
    <property type="match status" value="1"/>
</dbReference>
<gene>
    <name evidence="4" type="ORF">OHU69_34795</name>
</gene>
<dbReference type="EMBL" id="CP108195">
    <property type="protein sequence ID" value="WTS15765.1"/>
    <property type="molecule type" value="Genomic_DNA"/>
</dbReference>
<comment type="similarity">
    <text evidence="1">Belongs to the non-flavoprotein flavin reductase family.</text>
</comment>
<dbReference type="GO" id="GO:0010181">
    <property type="term" value="F:FMN binding"/>
    <property type="evidence" value="ECO:0007669"/>
    <property type="project" value="InterPro"/>
</dbReference>
<dbReference type="InterPro" id="IPR012349">
    <property type="entry name" value="Split_barrel_FMN-bd"/>
</dbReference>
<proteinExistence type="inferred from homology"/>
<evidence type="ECO:0000313" key="4">
    <source>
        <dbReference type="EMBL" id="WTS15765.1"/>
    </source>
</evidence>
<organism evidence="4">
    <name type="scientific">Streptomyces sp. NBC_00119</name>
    <dbReference type="NCBI Taxonomy" id="2975659"/>
    <lineage>
        <taxon>Bacteria</taxon>
        <taxon>Bacillati</taxon>
        <taxon>Actinomycetota</taxon>
        <taxon>Actinomycetes</taxon>
        <taxon>Kitasatosporales</taxon>
        <taxon>Streptomycetaceae</taxon>
        <taxon>Streptomyces</taxon>
    </lineage>
</organism>
<name>A0AAU1UCR1_9ACTN</name>